<dbReference type="GO" id="GO:0008684">
    <property type="term" value="F:2-oxopent-4-enoate hydratase activity"/>
    <property type="evidence" value="ECO:0007669"/>
    <property type="project" value="TreeGrafter"/>
</dbReference>
<sequence length="239" mass="25107">MTTVEAISRALLEARRTERRLDASTLPVPDYDEALEIQRRVQATIGPVGGFKVARRGEASPVIAPIPASLILPSGATVPVRDQMGIELEIGFELVAEPTTEILADPKAFFRPRIVLELVDTRLAGGADDPMMKLADMQINAGLILGAGPEDWDGTDFGAVSASLRCGDRQVVDGEATVPGGSALANLALFCAHVGDHCGGFRKGQTIITGSLSGLEYFPGGTHVAGLIEGFGEISSLLE</sequence>
<dbReference type="GO" id="GO:0005737">
    <property type="term" value="C:cytoplasm"/>
    <property type="evidence" value="ECO:0007669"/>
    <property type="project" value="TreeGrafter"/>
</dbReference>
<protein>
    <submittedName>
        <fullName evidence="1">2-keto-4-pentenoate hydratase</fullName>
    </submittedName>
</protein>
<dbReference type="Proteomes" id="UP000199382">
    <property type="component" value="Unassembled WGS sequence"/>
</dbReference>
<reference evidence="1 2" key="1">
    <citation type="submission" date="2016-10" db="EMBL/GenBank/DDBJ databases">
        <authorList>
            <person name="de Groot N.N."/>
        </authorList>
    </citation>
    <scope>NUCLEOTIDE SEQUENCE [LARGE SCALE GENOMIC DNA]</scope>
    <source>
        <strain evidence="1 2">DSM 25294</strain>
    </source>
</reference>
<keyword evidence="2" id="KW-1185">Reference proteome</keyword>
<accession>A0A1G8S320</accession>
<proteinExistence type="predicted"/>
<evidence type="ECO:0000313" key="1">
    <source>
        <dbReference type="EMBL" id="SDJ23561.1"/>
    </source>
</evidence>
<organism evidence="1 2">
    <name type="scientific">Aliiruegeria lutimaris</name>
    <dbReference type="NCBI Taxonomy" id="571298"/>
    <lineage>
        <taxon>Bacteria</taxon>
        <taxon>Pseudomonadati</taxon>
        <taxon>Pseudomonadota</taxon>
        <taxon>Alphaproteobacteria</taxon>
        <taxon>Rhodobacterales</taxon>
        <taxon>Roseobacteraceae</taxon>
        <taxon>Aliiruegeria</taxon>
    </lineage>
</organism>
<dbReference type="InterPro" id="IPR036663">
    <property type="entry name" value="Fumarylacetoacetase_C_sf"/>
</dbReference>
<dbReference type="AlphaFoldDB" id="A0A1G8S320"/>
<dbReference type="STRING" id="571298.SAMN04488026_101444"/>
<dbReference type="InterPro" id="IPR050772">
    <property type="entry name" value="Hydratase-Decarb/MhpD_sf"/>
</dbReference>
<dbReference type="Gene3D" id="3.90.850.10">
    <property type="entry name" value="Fumarylacetoacetase-like, C-terminal domain"/>
    <property type="match status" value="1"/>
</dbReference>
<dbReference type="SUPFAM" id="SSF56529">
    <property type="entry name" value="FAH"/>
    <property type="match status" value="1"/>
</dbReference>
<dbReference type="EMBL" id="FNEK01000014">
    <property type="protein sequence ID" value="SDJ23561.1"/>
    <property type="molecule type" value="Genomic_DNA"/>
</dbReference>
<dbReference type="PANTHER" id="PTHR30143">
    <property type="entry name" value="ACID HYDRATASE"/>
    <property type="match status" value="1"/>
</dbReference>
<dbReference type="OrthoDB" id="9792137at2"/>
<dbReference type="RefSeq" id="WP_093153694.1">
    <property type="nucleotide sequence ID" value="NZ_FNEK01000014.1"/>
</dbReference>
<evidence type="ECO:0000313" key="2">
    <source>
        <dbReference type="Proteomes" id="UP000199382"/>
    </source>
</evidence>
<gene>
    <name evidence="1" type="ORF">SAMN04488026_101444</name>
</gene>
<dbReference type="PANTHER" id="PTHR30143:SF0">
    <property type="entry name" value="2-KETO-4-PENTENOATE HYDRATASE"/>
    <property type="match status" value="1"/>
</dbReference>
<name>A0A1G8S320_9RHOB</name>